<evidence type="ECO:0000313" key="7">
    <source>
        <dbReference type="EMBL" id="CAF4450884.1"/>
    </source>
</evidence>
<dbReference type="SUPFAM" id="SSF52047">
    <property type="entry name" value="RNI-like"/>
    <property type="match status" value="1"/>
</dbReference>
<sequence length="221" mass="25788">MTVLRKSSFETLPVEIVHRIFDYLPTETIVSSIRYVCKRFYSIISGYNNYEVDFRYMSRSDLCSMARIIDPKNIISVTLSDEIQTPGQIRLFLTHFQIDQFIRLRSLTLVKVNCKDIDQFQKHIIKCQLTTLSITLCDYYKNDPTALISSLISHSNLRKFEYIGNYKILRGIQWPIQCRLIHVIIGHCSFNILYSIIFHLPYLQTLVVKDIFSSVSVVTAD</sequence>
<dbReference type="Proteomes" id="UP000663873">
    <property type="component" value="Unassembled WGS sequence"/>
</dbReference>
<evidence type="ECO:0000313" key="2">
    <source>
        <dbReference type="EMBL" id="CAF3188397.1"/>
    </source>
</evidence>
<reference evidence="4" key="1">
    <citation type="submission" date="2021-02" db="EMBL/GenBank/DDBJ databases">
        <authorList>
            <person name="Nowell W R."/>
        </authorList>
    </citation>
    <scope>NUCLEOTIDE SEQUENCE</scope>
</reference>
<dbReference type="AlphaFoldDB" id="A0A818MIQ3"/>
<evidence type="ECO:0000313" key="6">
    <source>
        <dbReference type="EMBL" id="CAF4265775.1"/>
    </source>
</evidence>
<dbReference type="EMBL" id="CAJOBS010001190">
    <property type="protein sequence ID" value="CAF4700094.1"/>
    <property type="molecule type" value="Genomic_DNA"/>
</dbReference>
<dbReference type="SUPFAM" id="SSF81383">
    <property type="entry name" value="F-box domain"/>
    <property type="match status" value="1"/>
</dbReference>
<accession>A0A818MIQ3</accession>
<dbReference type="PROSITE" id="PS50181">
    <property type="entry name" value="FBOX"/>
    <property type="match status" value="1"/>
</dbReference>
<evidence type="ECO:0000259" key="1">
    <source>
        <dbReference type="PROSITE" id="PS50181"/>
    </source>
</evidence>
<dbReference type="EMBL" id="CAJNYV010003579">
    <property type="protein sequence ID" value="CAF3589897.1"/>
    <property type="molecule type" value="Genomic_DNA"/>
</dbReference>
<dbReference type="EMBL" id="CAJOBP010000135">
    <property type="protein sequence ID" value="CAF4128887.1"/>
    <property type="molecule type" value="Genomic_DNA"/>
</dbReference>
<dbReference type="Proteomes" id="UP000663825">
    <property type="component" value="Unassembled WGS sequence"/>
</dbReference>
<dbReference type="EMBL" id="CAJOBQ010001064">
    <property type="protein sequence ID" value="CAF4450884.1"/>
    <property type="molecule type" value="Genomic_DNA"/>
</dbReference>
<evidence type="ECO:0000313" key="11">
    <source>
        <dbReference type="Proteomes" id="UP000663873"/>
    </source>
</evidence>
<gene>
    <name evidence="3" type="ORF">GRG538_LOCUS4358</name>
    <name evidence="6" type="ORF">HFQ381_LOCUS11353</name>
    <name evidence="4" type="ORF">KIK155_LOCUS20388</name>
    <name evidence="8" type="ORF">QYT958_LOCUS2296</name>
    <name evidence="2" type="ORF">TIS948_LOCUS11786</name>
    <name evidence="9" type="ORF">TOA249_LOCUS16998</name>
    <name evidence="7" type="ORF">TSG867_LOCUS16982</name>
    <name evidence="5" type="ORF">UJA718_LOCUS2089</name>
</gene>
<keyword evidence="11" id="KW-1185">Reference proteome</keyword>
<protein>
    <recommendedName>
        <fullName evidence="1">F-box domain-containing protein</fullName>
    </recommendedName>
</protein>
<dbReference type="Proteomes" id="UP000663848">
    <property type="component" value="Unassembled WGS sequence"/>
</dbReference>
<dbReference type="Proteomes" id="UP000663865">
    <property type="component" value="Unassembled WGS sequence"/>
</dbReference>
<evidence type="ECO:0000313" key="4">
    <source>
        <dbReference type="EMBL" id="CAF3589897.1"/>
    </source>
</evidence>
<proteinExistence type="predicted"/>
<dbReference type="InterPro" id="IPR036047">
    <property type="entry name" value="F-box-like_dom_sf"/>
</dbReference>
<name>A0A818MIQ3_9BILA</name>
<comment type="caution">
    <text evidence="4">The sequence shown here is derived from an EMBL/GenBank/DDBJ whole genome shotgun (WGS) entry which is preliminary data.</text>
</comment>
<dbReference type="Pfam" id="PF12937">
    <property type="entry name" value="F-box-like"/>
    <property type="match status" value="1"/>
</dbReference>
<dbReference type="Gene3D" id="3.80.10.10">
    <property type="entry name" value="Ribonuclease Inhibitor"/>
    <property type="match status" value="1"/>
</dbReference>
<dbReference type="EMBL" id="CAJOBO010000652">
    <property type="protein sequence ID" value="CAF4265775.1"/>
    <property type="molecule type" value="Genomic_DNA"/>
</dbReference>
<dbReference type="EMBL" id="CAJNYT010000212">
    <property type="protein sequence ID" value="CAF3338057.1"/>
    <property type="molecule type" value="Genomic_DNA"/>
</dbReference>
<dbReference type="Proteomes" id="UP000663862">
    <property type="component" value="Unassembled WGS sequence"/>
</dbReference>
<dbReference type="EMBL" id="CAJNXB010001693">
    <property type="protein sequence ID" value="CAF3188397.1"/>
    <property type="molecule type" value="Genomic_DNA"/>
</dbReference>
<evidence type="ECO:0000313" key="3">
    <source>
        <dbReference type="EMBL" id="CAF3338057.1"/>
    </source>
</evidence>
<feature type="domain" description="F-box" evidence="1">
    <location>
        <begin position="6"/>
        <end position="57"/>
    </location>
</feature>
<dbReference type="InterPro" id="IPR032675">
    <property type="entry name" value="LRR_dom_sf"/>
</dbReference>
<dbReference type="OrthoDB" id="10053495at2759"/>
<dbReference type="Proteomes" id="UP000663872">
    <property type="component" value="Unassembled WGS sequence"/>
</dbReference>
<evidence type="ECO:0000313" key="10">
    <source>
        <dbReference type="Proteomes" id="UP000663865"/>
    </source>
</evidence>
<evidence type="ECO:0000313" key="8">
    <source>
        <dbReference type="EMBL" id="CAF4471973.1"/>
    </source>
</evidence>
<evidence type="ECO:0000313" key="5">
    <source>
        <dbReference type="EMBL" id="CAF4128887.1"/>
    </source>
</evidence>
<dbReference type="Proteomes" id="UP000663838">
    <property type="component" value="Unassembled WGS sequence"/>
</dbReference>
<dbReference type="Proteomes" id="UP000663851">
    <property type="component" value="Unassembled WGS sequence"/>
</dbReference>
<dbReference type="InterPro" id="IPR001810">
    <property type="entry name" value="F-box_dom"/>
</dbReference>
<evidence type="ECO:0000313" key="9">
    <source>
        <dbReference type="EMBL" id="CAF4700094.1"/>
    </source>
</evidence>
<organism evidence="4 10">
    <name type="scientific">Rotaria socialis</name>
    <dbReference type="NCBI Taxonomy" id="392032"/>
    <lineage>
        <taxon>Eukaryota</taxon>
        <taxon>Metazoa</taxon>
        <taxon>Spiralia</taxon>
        <taxon>Gnathifera</taxon>
        <taxon>Rotifera</taxon>
        <taxon>Eurotatoria</taxon>
        <taxon>Bdelloidea</taxon>
        <taxon>Philodinida</taxon>
        <taxon>Philodinidae</taxon>
        <taxon>Rotaria</taxon>
    </lineage>
</organism>
<dbReference type="EMBL" id="CAJOBR010000147">
    <property type="protein sequence ID" value="CAF4471973.1"/>
    <property type="molecule type" value="Genomic_DNA"/>
</dbReference>